<keyword evidence="4" id="KW-1185">Reference proteome</keyword>
<dbReference type="Proteomes" id="UP001589810">
    <property type="component" value="Unassembled WGS sequence"/>
</dbReference>
<comment type="pathway">
    <text evidence="1">Carotenoid biosynthesis; phytoene biosynthesis.</text>
</comment>
<dbReference type="InterPro" id="IPR044843">
    <property type="entry name" value="Trans_IPPS_bact-type"/>
</dbReference>
<evidence type="ECO:0000313" key="4">
    <source>
        <dbReference type="Proteomes" id="UP001589810"/>
    </source>
</evidence>
<dbReference type="RefSeq" id="WP_273943657.1">
    <property type="nucleotide sequence ID" value="NZ_CP097263.1"/>
</dbReference>
<dbReference type="InterPro" id="IPR008949">
    <property type="entry name" value="Isoprenoid_synthase_dom_sf"/>
</dbReference>
<comment type="caution">
    <text evidence="3">The sequence shown here is derived from an EMBL/GenBank/DDBJ whole genome shotgun (WGS) entry which is preliminary data.</text>
</comment>
<protein>
    <submittedName>
        <fullName evidence="3">Phytoene/squalene synthase family protein</fullName>
    </submittedName>
</protein>
<evidence type="ECO:0000256" key="2">
    <source>
        <dbReference type="ARBA" id="ARBA00022679"/>
    </source>
</evidence>
<gene>
    <name evidence="3" type="ORF">ACFFH7_30135</name>
</gene>
<dbReference type="CDD" id="cd00683">
    <property type="entry name" value="Trans_IPPS_HH"/>
    <property type="match status" value="1"/>
</dbReference>
<dbReference type="Pfam" id="PF00494">
    <property type="entry name" value="SQS_PSY"/>
    <property type="match status" value="1"/>
</dbReference>
<dbReference type="EMBL" id="JBHLUD010000010">
    <property type="protein sequence ID" value="MFC0545809.1"/>
    <property type="molecule type" value="Genomic_DNA"/>
</dbReference>
<keyword evidence="2" id="KW-0808">Transferase</keyword>
<dbReference type="InterPro" id="IPR033904">
    <property type="entry name" value="Trans_IPPS_HH"/>
</dbReference>
<dbReference type="SUPFAM" id="SSF48576">
    <property type="entry name" value="Terpenoid synthases"/>
    <property type="match status" value="1"/>
</dbReference>
<dbReference type="InterPro" id="IPR002060">
    <property type="entry name" value="Squ/phyt_synthse"/>
</dbReference>
<organism evidence="3 4">
    <name type="scientific">Kutzneria chonburiensis</name>
    <dbReference type="NCBI Taxonomy" id="1483604"/>
    <lineage>
        <taxon>Bacteria</taxon>
        <taxon>Bacillati</taxon>
        <taxon>Actinomycetota</taxon>
        <taxon>Actinomycetes</taxon>
        <taxon>Pseudonocardiales</taxon>
        <taxon>Pseudonocardiaceae</taxon>
        <taxon>Kutzneria</taxon>
    </lineage>
</organism>
<accession>A0ABV6MZV1</accession>
<reference evidence="3 4" key="1">
    <citation type="submission" date="2024-09" db="EMBL/GenBank/DDBJ databases">
        <authorList>
            <person name="Sun Q."/>
            <person name="Mori K."/>
        </authorList>
    </citation>
    <scope>NUCLEOTIDE SEQUENCE [LARGE SCALE GENOMIC DNA]</scope>
    <source>
        <strain evidence="3 4">TBRC 1432</strain>
    </source>
</reference>
<name>A0ABV6MZV1_9PSEU</name>
<sequence>MTSELDAAGIRDPQLRACYLRCKELLAAHDKSYYLASLLLPPARRPFVQAIYGFARHADEMVDGSDTASFAPWRDQILADLKAGDTADEFGRALLHTLQTWDIPVHLVETFLDAMASDLVVTSYETYSDLEVYMHGAAGTMALQLVPVLGGRSAEAAEAMRLMGIAFQLTNILRDVGDDLRRGRVYLPAEDLRRFTVTEIGLSPEFRSLIKFEIARARELYRQARAGVPLLEPVGRQTALAGMDLYGGILGAIERADYDVLSQRVSVGTARQLAVAVPALGRSWLTRLAAVRSS</sequence>
<dbReference type="SFLD" id="SFLDG01212">
    <property type="entry name" value="Phytoene_synthase_like"/>
    <property type="match status" value="1"/>
</dbReference>
<dbReference type="PANTHER" id="PTHR31480">
    <property type="entry name" value="BIFUNCTIONAL LYCOPENE CYCLASE/PHYTOENE SYNTHASE"/>
    <property type="match status" value="1"/>
</dbReference>
<evidence type="ECO:0000313" key="3">
    <source>
        <dbReference type="EMBL" id="MFC0545809.1"/>
    </source>
</evidence>
<evidence type="ECO:0000256" key="1">
    <source>
        <dbReference type="ARBA" id="ARBA00004684"/>
    </source>
</evidence>
<dbReference type="PROSITE" id="PS01045">
    <property type="entry name" value="SQUALEN_PHYTOEN_SYN_2"/>
    <property type="match status" value="1"/>
</dbReference>
<proteinExistence type="predicted"/>
<dbReference type="SFLD" id="SFLDS00005">
    <property type="entry name" value="Isoprenoid_Synthase_Type_I"/>
    <property type="match status" value="1"/>
</dbReference>
<dbReference type="SFLD" id="SFLDG01018">
    <property type="entry name" value="Squalene/Phytoene_Synthase_Lik"/>
    <property type="match status" value="1"/>
</dbReference>
<dbReference type="Gene3D" id="1.10.600.10">
    <property type="entry name" value="Farnesyl Diphosphate Synthase"/>
    <property type="match status" value="1"/>
</dbReference>
<dbReference type="InterPro" id="IPR019845">
    <property type="entry name" value="Squalene/phytoene_synthase_CS"/>
</dbReference>